<dbReference type="InterPro" id="IPR000965">
    <property type="entry name" value="GPR_dom"/>
</dbReference>
<comment type="subcellular location">
    <subcellularLocation>
        <location evidence="7">Cytoplasm</location>
    </subcellularLocation>
</comment>
<dbReference type="GO" id="GO:0005737">
    <property type="term" value="C:cytoplasm"/>
    <property type="evidence" value="ECO:0007669"/>
    <property type="project" value="UniProtKB-SubCell"/>
</dbReference>
<evidence type="ECO:0000256" key="4">
    <source>
        <dbReference type="ARBA" id="ARBA00022857"/>
    </source>
</evidence>
<evidence type="ECO:0000259" key="8">
    <source>
        <dbReference type="Pfam" id="PF00171"/>
    </source>
</evidence>
<accession>A0A7C9JS77</accession>
<dbReference type="Pfam" id="PF00171">
    <property type="entry name" value="Aldedh"/>
    <property type="match status" value="1"/>
</dbReference>
<dbReference type="InterPro" id="IPR016163">
    <property type="entry name" value="Ald_DH_C"/>
</dbReference>
<feature type="domain" description="Aldehyde dehydrogenase" evidence="8">
    <location>
        <begin position="4"/>
        <end position="278"/>
    </location>
</feature>
<keyword evidence="2 7" id="KW-0028">Amino-acid biosynthesis</keyword>
<dbReference type="SUPFAM" id="SSF53720">
    <property type="entry name" value="ALDH-like"/>
    <property type="match status" value="1"/>
</dbReference>
<dbReference type="NCBIfam" id="NF001221">
    <property type="entry name" value="PRK00197.1"/>
    <property type="match status" value="1"/>
</dbReference>
<dbReference type="InterPro" id="IPR016162">
    <property type="entry name" value="Ald_DH_N"/>
</dbReference>
<dbReference type="GO" id="GO:0004350">
    <property type="term" value="F:glutamate-5-semialdehyde dehydrogenase activity"/>
    <property type="evidence" value="ECO:0007669"/>
    <property type="project" value="UniProtKB-UniRule"/>
</dbReference>
<gene>
    <name evidence="7" type="primary">proA</name>
    <name evidence="9" type="ORF">D1639_07730</name>
</gene>
<dbReference type="GO" id="GO:0050661">
    <property type="term" value="F:NADP binding"/>
    <property type="evidence" value="ECO:0007669"/>
    <property type="project" value="InterPro"/>
</dbReference>
<sequence>MSLQEEVRAIAERAKEASVALAGASGEQRNAALRAMAQALRDNASAIVEANEADVASAREAGTKESLIDRLALDSDRIAAMADALDDVAALPDAVGRTLERRTLESGVELEKVSVPLGVVAVIYEARPNVTADAAGICLKSGNAAILRGGSMAGRSNEAVAGVLADAVASVGLPRACVSCVPFADRAATDELMGLRGLVDVLVPRGGAGLIQHCVEHAKVPVIETGTGNCHVYVHASADREMARAIIRNAKCRRYGVCNAAETLLVDESVAAELLPPVLRDMADEGVLLHCDPLSLAVAEQAGLAVTGERAQAVSATEADWATEYLGPELAVRCVGSADEAIAHVNRYGTKHSEAIVADAASAAGAKAIDAFLTQVDAAAVYANASTAFTDGGQFGLGAEIGISTQKFHARGPFATEALTSYKYVLRGTGQVRP</sequence>
<dbReference type="PANTHER" id="PTHR11063">
    <property type="entry name" value="GLUTAMATE SEMIALDEHYDE DEHYDROGENASE"/>
    <property type="match status" value="1"/>
</dbReference>
<dbReference type="InterPro" id="IPR015590">
    <property type="entry name" value="Aldehyde_DH_dom"/>
</dbReference>
<evidence type="ECO:0000256" key="1">
    <source>
        <dbReference type="ARBA" id="ARBA00004985"/>
    </source>
</evidence>
<dbReference type="FunFam" id="3.40.309.10:FF:000006">
    <property type="entry name" value="Gamma-glutamyl phosphate reductase"/>
    <property type="match status" value="1"/>
</dbReference>
<proteinExistence type="inferred from homology"/>
<keyword evidence="3 7" id="KW-0641">Proline biosynthesis</keyword>
<comment type="catalytic activity">
    <reaction evidence="6 7">
        <text>L-glutamate 5-semialdehyde + phosphate + NADP(+) = L-glutamyl 5-phosphate + NADPH + H(+)</text>
        <dbReference type="Rhea" id="RHEA:19541"/>
        <dbReference type="ChEBI" id="CHEBI:15378"/>
        <dbReference type="ChEBI" id="CHEBI:43474"/>
        <dbReference type="ChEBI" id="CHEBI:57783"/>
        <dbReference type="ChEBI" id="CHEBI:58066"/>
        <dbReference type="ChEBI" id="CHEBI:58274"/>
        <dbReference type="ChEBI" id="CHEBI:58349"/>
        <dbReference type="EC" id="1.2.1.41"/>
    </reaction>
</comment>
<dbReference type="Gene3D" id="3.40.605.10">
    <property type="entry name" value="Aldehyde Dehydrogenase, Chain A, domain 1"/>
    <property type="match status" value="1"/>
</dbReference>
<dbReference type="NCBIfam" id="TIGR00407">
    <property type="entry name" value="proA"/>
    <property type="match status" value="1"/>
</dbReference>
<comment type="similarity">
    <text evidence="7">Belongs to the gamma-glutamyl phosphate reductase family.</text>
</comment>
<evidence type="ECO:0000256" key="5">
    <source>
        <dbReference type="ARBA" id="ARBA00023002"/>
    </source>
</evidence>
<evidence type="ECO:0000256" key="2">
    <source>
        <dbReference type="ARBA" id="ARBA00022605"/>
    </source>
</evidence>
<keyword evidence="4 7" id="KW-0521">NADP</keyword>
<comment type="pathway">
    <text evidence="1 7">Amino-acid biosynthesis; L-proline biosynthesis; L-glutamate 5-semialdehyde from L-glutamate: step 2/2.</text>
</comment>
<dbReference type="InterPro" id="IPR012134">
    <property type="entry name" value="Glu-5-SA_DH"/>
</dbReference>
<evidence type="ECO:0000256" key="7">
    <source>
        <dbReference type="HAMAP-Rule" id="MF_00412"/>
    </source>
</evidence>
<dbReference type="GO" id="GO:0055129">
    <property type="term" value="P:L-proline biosynthetic process"/>
    <property type="evidence" value="ECO:0007669"/>
    <property type="project" value="UniProtKB-UniRule"/>
</dbReference>
<dbReference type="Gene3D" id="3.40.309.10">
    <property type="entry name" value="Aldehyde Dehydrogenase, Chain A, domain 2"/>
    <property type="match status" value="1"/>
</dbReference>
<dbReference type="AlphaFoldDB" id="A0A7C9JS77"/>
<dbReference type="InterPro" id="IPR016161">
    <property type="entry name" value="Ald_DH/histidinol_DH"/>
</dbReference>
<dbReference type="CDD" id="cd07079">
    <property type="entry name" value="ALDH_F18-19_ProA-GPR"/>
    <property type="match status" value="1"/>
</dbReference>
<dbReference type="PANTHER" id="PTHR11063:SF8">
    <property type="entry name" value="DELTA-1-PYRROLINE-5-CARBOXYLATE SYNTHASE"/>
    <property type="match status" value="1"/>
</dbReference>
<reference evidence="9" key="1">
    <citation type="submission" date="2018-08" db="EMBL/GenBank/DDBJ databases">
        <title>Murine metabolic-syndrome-specific gut microbial biobank.</title>
        <authorList>
            <person name="Liu C."/>
        </authorList>
    </citation>
    <scope>NUCLEOTIDE SEQUENCE [LARGE SCALE GENOMIC DNA]</scope>
    <source>
        <strain evidence="9">Z82</strain>
    </source>
</reference>
<organism evidence="9">
    <name type="scientific">Muribaculaceae bacterium Z82</name>
    <dbReference type="NCBI Taxonomy" id="2304548"/>
    <lineage>
        <taxon>Bacteria</taxon>
        <taxon>Pseudomonadati</taxon>
        <taxon>Bacteroidota</taxon>
        <taxon>Bacteroidia</taxon>
        <taxon>Bacteroidales</taxon>
        <taxon>Muribaculaceae</taxon>
    </lineage>
</organism>
<evidence type="ECO:0000313" key="9">
    <source>
        <dbReference type="EMBL" id="NBI34917.1"/>
    </source>
</evidence>
<evidence type="ECO:0000256" key="6">
    <source>
        <dbReference type="ARBA" id="ARBA00049024"/>
    </source>
</evidence>
<evidence type="ECO:0000256" key="3">
    <source>
        <dbReference type="ARBA" id="ARBA00022650"/>
    </source>
</evidence>
<comment type="caution">
    <text evidence="9">The sequence shown here is derived from an EMBL/GenBank/DDBJ whole genome shotgun (WGS) entry which is preliminary data.</text>
</comment>
<keyword evidence="5 7" id="KW-0560">Oxidoreductase</keyword>
<dbReference type="PIRSF" id="PIRSF000151">
    <property type="entry name" value="GPR"/>
    <property type="match status" value="1"/>
</dbReference>
<name>A0A7C9JS77_9BACT</name>
<dbReference type="EC" id="1.2.1.41" evidence="7"/>
<protein>
    <recommendedName>
        <fullName evidence="7">Gamma-glutamyl phosphate reductase</fullName>
        <shortName evidence="7">GPR</shortName>
        <ecNumber evidence="7">1.2.1.41</ecNumber>
    </recommendedName>
    <alternativeName>
        <fullName evidence="7">Glutamate-5-semialdehyde dehydrogenase</fullName>
    </alternativeName>
    <alternativeName>
        <fullName evidence="7">Glutamyl-gamma-semialdehyde dehydrogenase</fullName>
        <shortName evidence="7">GSA dehydrogenase</shortName>
    </alternativeName>
</protein>
<dbReference type="EMBL" id="QWKH01000055">
    <property type="protein sequence ID" value="NBI34917.1"/>
    <property type="molecule type" value="Genomic_DNA"/>
</dbReference>
<dbReference type="UniPathway" id="UPA00098">
    <property type="reaction ID" value="UER00360"/>
</dbReference>
<dbReference type="HAMAP" id="MF_00412">
    <property type="entry name" value="ProA"/>
    <property type="match status" value="1"/>
</dbReference>
<comment type="function">
    <text evidence="7">Catalyzes the NADPH-dependent reduction of L-glutamate 5-phosphate into L-glutamate 5-semialdehyde and phosphate. The product spontaneously undergoes cyclization to form 1-pyrroline-5-carboxylate.</text>
</comment>
<keyword evidence="7" id="KW-0963">Cytoplasm</keyword>